<dbReference type="AlphaFoldDB" id="A0A5B9W948"/>
<keyword evidence="1" id="KW-0175">Coiled coil</keyword>
<keyword evidence="2" id="KW-0489">Methyltransferase</keyword>
<organism evidence="2 3">
    <name type="scientific">Aquisphaera giovannonii</name>
    <dbReference type="NCBI Taxonomy" id="406548"/>
    <lineage>
        <taxon>Bacteria</taxon>
        <taxon>Pseudomonadati</taxon>
        <taxon>Planctomycetota</taxon>
        <taxon>Planctomycetia</taxon>
        <taxon>Isosphaerales</taxon>
        <taxon>Isosphaeraceae</taxon>
        <taxon>Aquisphaera</taxon>
    </lineage>
</organism>
<dbReference type="EMBL" id="CP042997">
    <property type="protein sequence ID" value="QEH36937.1"/>
    <property type="molecule type" value="Genomic_DNA"/>
</dbReference>
<dbReference type="Proteomes" id="UP000324233">
    <property type="component" value="Chromosome"/>
</dbReference>
<keyword evidence="2" id="KW-0808">Transferase</keyword>
<dbReference type="EC" id="2.1.1.222" evidence="2"/>
<dbReference type="GO" id="GO:0032259">
    <property type="term" value="P:methylation"/>
    <property type="evidence" value="ECO:0007669"/>
    <property type="project" value="UniProtKB-KW"/>
</dbReference>
<name>A0A5B9W948_9BACT</name>
<reference evidence="2 3" key="1">
    <citation type="submission" date="2019-08" db="EMBL/GenBank/DDBJ databases">
        <title>Deep-cultivation of Planctomycetes and their phenomic and genomic characterization uncovers novel biology.</title>
        <authorList>
            <person name="Wiegand S."/>
            <person name="Jogler M."/>
            <person name="Boedeker C."/>
            <person name="Pinto D."/>
            <person name="Vollmers J."/>
            <person name="Rivas-Marin E."/>
            <person name="Kohn T."/>
            <person name="Peeters S.H."/>
            <person name="Heuer A."/>
            <person name="Rast P."/>
            <person name="Oberbeckmann S."/>
            <person name="Bunk B."/>
            <person name="Jeske O."/>
            <person name="Meyerdierks A."/>
            <person name="Storesund J.E."/>
            <person name="Kallscheuer N."/>
            <person name="Luecker S."/>
            <person name="Lage O.M."/>
            <person name="Pohl T."/>
            <person name="Merkel B.J."/>
            <person name="Hornburger P."/>
            <person name="Mueller R.-W."/>
            <person name="Bruemmer F."/>
            <person name="Labrenz M."/>
            <person name="Spormann A.M."/>
            <person name="Op den Camp H."/>
            <person name="Overmann J."/>
            <person name="Amann R."/>
            <person name="Jetten M.S.M."/>
            <person name="Mascher T."/>
            <person name="Medema M.H."/>
            <person name="Devos D.P."/>
            <person name="Kaster A.-K."/>
            <person name="Ovreas L."/>
            <person name="Rohde M."/>
            <person name="Galperin M.Y."/>
            <person name="Jogler C."/>
        </authorList>
    </citation>
    <scope>NUCLEOTIDE SEQUENCE [LARGE SCALE GENOMIC DNA]</scope>
    <source>
        <strain evidence="2 3">OJF2</strain>
    </source>
</reference>
<protein>
    <submittedName>
        <fullName evidence="2">Ubiquinone biosynthesis O-methyltransferase</fullName>
        <ecNumber evidence="2">2.1.1.222</ecNumber>
    </submittedName>
</protein>
<evidence type="ECO:0000256" key="1">
    <source>
        <dbReference type="SAM" id="Coils"/>
    </source>
</evidence>
<dbReference type="Pfam" id="PF13489">
    <property type="entry name" value="Methyltransf_23"/>
    <property type="match status" value="1"/>
</dbReference>
<dbReference type="RefSeq" id="WP_168222071.1">
    <property type="nucleotide sequence ID" value="NZ_CP042997.1"/>
</dbReference>
<dbReference type="InterPro" id="IPR029063">
    <property type="entry name" value="SAM-dependent_MTases_sf"/>
</dbReference>
<dbReference type="KEGG" id="agv:OJF2_55220"/>
<dbReference type="Gene3D" id="3.40.50.150">
    <property type="entry name" value="Vaccinia Virus protein VP39"/>
    <property type="match status" value="1"/>
</dbReference>
<feature type="coiled-coil region" evidence="1">
    <location>
        <begin position="252"/>
        <end position="290"/>
    </location>
</feature>
<gene>
    <name evidence="2" type="primary">ubiG_2</name>
    <name evidence="2" type="ORF">OJF2_55220</name>
</gene>
<keyword evidence="2" id="KW-0830">Ubiquinone</keyword>
<keyword evidence="3" id="KW-1185">Reference proteome</keyword>
<dbReference type="GO" id="GO:0102208">
    <property type="term" value="F:2-polyprenyl-6-hydroxyphenol methylase activity"/>
    <property type="evidence" value="ECO:0007669"/>
    <property type="project" value="UniProtKB-EC"/>
</dbReference>
<proteinExistence type="predicted"/>
<dbReference type="SUPFAM" id="SSF53335">
    <property type="entry name" value="S-adenosyl-L-methionine-dependent methyltransferases"/>
    <property type="match status" value="1"/>
</dbReference>
<sequence length="368" mass="42048">MPETVALSESKVDREADDETRYDFAVDVDSQSAHAKTVRLVGRDKRVLELGCASGHMTQVLRDRGCRVVAIELDPVMANRARPHCERLIVGDLDRLDLSEALGDDRFDVIVAADVLAHLKDPWAVLRSLKRFLRPGGYAVVSLPNVAHGSVRLALLEGQFPYKELGLLESTHLRFFTLRSLTRLFEESDFAITHLERQELMIDRSEVTFNKDNVPPELFESLASDPESRTYQYLVEAHPLPEEGKDWIKPHLRDLAGREQEAREALAACERKAERTAAEMRQALSEVRDRHAEIVKQLDAMTLRERELRVELVDAHDQLLRHDDELMGHIRELTAQRNQLAARFERLRRSLPGKTYRGLKKILNMARG</sequence>
<evidence type="ECO:0000313" key="3">
    <source>
        <dbReference type="Proteomes" id="UP000324233"/>
    </source>
</evidence>
<dbReference type="CDD" id="cd02440">
    <property type="entry name" value="AdoMet_MTases"/>
    <property type="match status" value="1"/>
</dbReference>
<dbReference type="PANTHER" id="PTHR43861">
    <property type="entry name" value="TRANS-ACONITATE 2-METHYLTRANSFERASE-RELATED"/>
    <property type="match status" value="1"/>
</dbReference>
<evidence type="ECO:0000313" key="2">
    <source>
        <dbReference type="EMBL" id="QEH36937.1"/>
    </source>
</evidence>
<accession>A0A5B9W948</accession>